<dbReference type="GO" id="GO:0005886">
    <property type="term" value="C:plasma membrane"/>
    <property type="evidence" value="ECO:0007669"/>
    <property type="project" value="TreeGrafter"/>
</dbReference>
<protein>
    <submittedName>
        <fullName evidence="7">Uncharacterized protein</fullName>
    </submittedName>
</protein>
<evidence type="ECO:0000256" key="5">
    <source>
        <dbReference type="ARBA" id="ARBA00023136"/>
    </source>
</evidence>
<dbReference type="GO" id="GO:0071422">
    <property type="term" value="P:succinate transmembrane transport"/>
    <property type="evidence" value="ECO:0007669"/>
    <property type="project" value="TreeGrafter"/>
</dbReference>
<gene>
    <name evidence="7" type="ORF">BWQ96_00821</name>
</gene>
<dbReference type="InterPro" id="IPR000791">
    <property type="entry name" value="Gpr1/Fun34/SatP-like"/>
</dbReference>
<sequence length="250" mass="26870">MTSSSIANPAPLGLIGFATACIVNAIAKLCNTQQSSALFITGIAFFGGGGAQILASTLQFIRNEGHSALVFAVFGFHWWNTGLWYMMLSHNPSLAENVPNGVRAAYPAVLATVTAILWIPTLRCSYVSAMTLALVVGAFVVDIPAQWGCRQAAVASAVFALAASGCAVYSAAAEVVNGAWKRDVLPRFYVRKKVESEEECNDERFLASLVLQEIKLGRLSCPKQFPLVLEMKREGESSSSSEELEHICCE</sequence>
<evidence type="ECO:0000313" key="7">
    <source>
        <dbReference type="EMBL" id="PXF49505.1"/>
    </source>
</evidence>
<comment type="similarity">
    <text evidence="2">Belongs to the acetate uptake transporter (AceTr) (TC 2.A.96) family.</text>
</comment>
<comment type="subcellular location">
    <subcellularLocation>
        <location evidence="1">Membrane</location>
        <topology evidence="1">Multi-pass membrane protein</topology>
    </subcellularLocation>
</comment>
<feature type="transmembrane region" description="Helical" evidence="6">
    <location>
        <begin position="68"/>
        <end position="88"/>
    </location>
</feature>
<dbReference type="Pfam" id="PF01184">
    <property type="entry name" value="Gpr1_Fun34_YaaH"/>
    <property type="match status" value="1"/>
</dbReference>
<evidence type="ECO:0000256" key="6">
    <source>
        <dbReference type="SAM" id="Phobius"/>
    </source>
</evidence>
<evidence type="ECO:0000256" key="3">
    <source>
        <dbReference type="ARBA" id="ARBA00022692"/>
    </source>
</evidence>
<evidence type="ECO:0000313" key="8">
    <source>
        <dbReference type="Proteomes" id="UP000247409"/>
    </source>
</evidence>
<keyword evidence="4 6" id="KW-1133">Transmembrane helix</keyword>
<dbReference type="NCBIfam" id="NF038013">
    <property type="entry name" value="AceTr_1"/>
    <property type="match status" value="1"/>
</dbReference>
<feature type="transmembrane region" description="Helical" evidence="6">
    <location>
        <begin position="126"/>
        <end position="147"/>
    </location>
</feature>
<dbReference type="Proteomes" id="UP000247409">
    <property type="component" value="Unassembled WGS sequence"/>
</dbReference>
<keyword evidence="8" id="KW-1185">Reference proteome</keyword>
<keyword evidence="3 6" id="KW-0812">Transmembrane</keyword>
<dbReference type="STRING" id="448386.A0A2V3J528"/>
<evidence type="ECO:0000256" key="4">
    <source>
        <dbReference type="ARBA" id="ARBA00022989"/>
    </source>
</evidence>
<reference evidence="7 8" key="1">
    <citation type="journal article" date="2018" name="Mol. Biol. Evol.">
        <title>Analysis of the draft genome of the red seaweed Gracilariopsis chorda provides insights into genome size evolution in Rhodophyta.</title>
        <authorList>
            <person name="Lee J."/>
            <person name="Yang E.C."/>
            <person name="Graf L."/>
            <person name="Yang J.H."/>
            <person name="Qiu H."/>
            <person name="Zel Zion U."/>
            <person name="Chan C.X."/>
            <person name="Stephens T.G."/>
            <person name="Weber A.P.M."/>
            <person name="Boo G.H."/>
            <person name="Boo S.M."/>
            <person name="Kim K.M."/>
            <person name="Shin Y."/>
            <person name="Jung M."/>
            <person name="Lee S.J."/>
            <person name="Yim H.S."/>
            <person name="Lee J.H."/>
            <person name="Bhattacharya D."/>
            <person name="Yoon H.S."/>
        </authorList>
    </citation>
    <scope>NUCLEOTIDE SEQUENCE [LARGE SCALE GENOMIC DNA]</scope>
    <source>
        <strain evidence="7 8">SKKU-2015</strain>
        <tissue evidence="7">Whole body</tissue>
    </source>
</reference>
<dbReference type="PROSITE" id="PS01114">
    <property type="entry name" value="GPR1_FUN34_YAAH"/>
    <property type="match status" value="1"/>
</dbReference>
<dbReference type="EMBL" id="NBIV01000005">
    <property type="protein sequence ID" value="PXF49505.1"/>
    <property type="molecule type" value="Genomic_DNA"/>
</dbReference>
<dbReference type="GO" id="GO:0015360">
    <property type="term" value="F:acetate:proton symporter activity"/>
    <property type="evidence" value="ECO:0007669"/>
    <property type="project" value="TreeGrafter"/>
</dbReference>
<proteinExistence type="inferred from homology"/>
<comment type="caution">
    <text evidence="7">The sequence shown here is derived from an EMBL/GenBank/DDBJ whole genome shotgun (WGS) entry which is preliminary data.</text>
</comment>
<feature type="transmembrane region" description="Helical" evidence="6">
    <location>
        <begin position="37"/>
        <end position="61"/>
    </location>
</feature>
<dbReference type="AlphaFoldDB" id="A0A2V3J528"/>
<organism evidence="7 8">
    <name type="scientific">Gracilariopsis chorda</name>
    <dbReference type="NCBI Taxonomy" id="448386"/>
    <lineage>
        <taxon>Eukaryota</taxon>
        <taxon>Rhodophyta</taxon>
        <taxon>Florideophyceae</taxon>
        <taxon>Rhodymeniophycidae</taxon>
        <taxon>Gracilariales</taxon>
        <taxon>Gracilariaceae</taxon>
        <taxon>Gracilariopsis</taxon>
    </lineage>
</organism>
<accession>A0A2V3J528</accession>
<dbReference type="PANTHER" id="PTHR30178:SF3">
    <property type="entry name" value="SUCCINATE-ACETATE_PROTON SYMPORTER SATP"/>
    <property type="match status" value="1"/>
</dbReference>
<dbReference type="InterPro" id="IPR047622">
    <property type="entry name" value="GPR1_FUN34_YAAH"/>
</dbReference>
<feature type="transmembrane region" description="Helical" evidence="6">
    <location>
        <begin position="100"/>
        <end position="119"/>
    </location>
</feature>
<evidence type="ECO:0000256" key="2">
    <source>
        <dbReference type="ARBA" id="ARBA00005587"/>
    </source>
</evidence>
<dbReference type="InterPro" id="IPR047623">
    <property type="entry name" value="SatP"/>
</dbReference>
<feature type="transmembrane region" description="Helical" evidence="6">
    <location>
        <begin position="153"/>
        <end position="172"/>
    </location>
</feature>
<dbReference type="PANTHER" id="PTHR30178">
    <property type="entry name" value="INNER MEMBRANE PROTEIN YAAH"/>
    <property type="match status" value="1"/>
</dbReference>
<name>A0A2V3J528_9FLOR</name>
<keyword evidence="5 6" id="KW-0472">Membrane</keyword>
<evidence type="ECO:0000256" key="1">
    <source>
        <dbReference type="ARBA" id="ARBA00004141"/>
    </source>
</evidence>